<gene>
    <name evidence="1" type="ORF">SAMN05444483_1063</name>
</gene>
<name>A0A1M5HUM7_SALEC</name>
<dbReference type="STRING" id="1073325.SAMN05444483_1063"/>
<sequence>MLLFPSAVNFAHIFSGHTHELCINYAENHFHAKNLDCELHSFHKNPAVVVNFIKFEPVLAQTPTLIFFDFYQFLSDYQKLPYELRGPPLSA</sequence>
<dbReference type="AlphaFoldDB" id="A0A1M5HUM7"/>
<reference evidence="2" key="1">
    <citation type="submission" date="2016-11" db="EMBL/GenBank/DDBJ databases">
        <authorList>
            <person name="Varghese N."/>
            <person name="Submissions S."/>
        </authorList>
    </citation>
    <scope>NUCLEOTIDE SEQUENCE [LARGE SCALE GENOMIC DNA]</scope>
    <source>
        <strain evidence="2">DSM 24579</strain>
    </source>
</reference>
<protein>
    <submittedName>
        <fullName evidence="1">Uncharacterized protein</fullName>
    </submittedName>
</protein>
<proteinExistence type="predicted"/>
<accession>A0A1M5HUM7</accession>
<evidence type="ECO:0000313" key="2">
    <source>
        <dbReference type="Proteomes" id="UP000183945"/>
    </source>
</evidence>
<evidence type="ECO:0000313" key="1">
    <source>
        <dbReference type="EMBL" id="SHG19628.1"/>
    </source>
</evidence>
<dbReference type="EMBL" id="FQVT01000006">
    <property type="protein sequence ID" value="SHG19628.1"/>
    <property type="molecule type" value="Genomic_DNA"/>
</dbReference>
<keyword evidence="2" id="KW-1185">Reference proteome</keyword>
<organism evidence="1 2">
    <name type="scientific">Salegentibacter echinorum</name>
    <dbReference type="NCBI Taxonomy" id="1073325"/>
    <lineage>
        <taxon>Bacteria</taxon>
        <taxon>Pseudomonadati</taxon>
        <taxon>Bacteroidota</taxon>
        <taxon>Flavobacteriia</taxon>
        <taxon>Flavobacteriales</taxon>
        <taxon>Flavobacteriaceae</taxon>
        <taxon>Salegentibacter</taxon>
    </lineage>
</organism>
<dbReference type="Proteomes" id="UP000183945">
    <property type="component" value="Unassembled WGS sequence"/>
</dbReference>